<protein>
    <submittedName>
        <fullName evidence="1">Uncharacterized protein</fullName>
    </submittedName>
</protein>
<comment type="caution">
    <text evidence="1">The sequence shown here is derived from an EMBL/GenBank/DDBJ whole genome shotgun (WGS) entry which is preliminary data.</text>
</comment>
<organism evidence="1">
    <name type="scientific">marine sediment metagenome</name>
    <dbReference type="NCBI Taxonomy" id="412755"/>
    <lineage>
        <taxon>unclassified sequences</taxon>
        <taxon>metagenomes</taxon>
        <taxon>ecological metagenomes</taxon>
    </lineage>
</organism>
<accession>A0A0F9TSB2</accession>
<name>A0A0F9TSB2_9ZZZZ</name>
<sequence>MKTVYVRFRISPTYGIMGVSTRINPFSVGWCWGRWHFVAGFLAFAFEKRKRTDPCVFENCLRKAYLSLAFLTNGEPTPLCDYHKNEV</sequence>
<dbReference type="AlphaFoldDB" id="A0A0F9TSB2"/>
<gene>
    <name evidence="1" type="ORF">LCGC14_0310520</name>
</gene>
<proteinExistence type="predicted"/>
<dbReference type="EMBL" id="LAZR01000203">
    <property type="protein sequence ID" value="KKN82239.1"/>
    <property type="molecule type" value="Genomic_DNA"/>
</dbReference>
<reference evidence="1" key="1">
    <citation type="journal article" date="2015" name="Nature">
        <title>Complex archaea that bridge the gap between prokaryotes and eukaryotes.</title>
        <authorList>
            <person name="Spang A."/>
            <person name="Saw J.H."/>
            <person name="Jorgensen S.L."/>
            <person name="Zaremba-Niedzwiedzka K."/>
            <person name="Martijn J."/>
            <person name="Lind A.E."/>
            <person name="van Eijk R."/>
            <person name="Schleper C."/>
            <person name="Guy L."/>
            <person name="Ettema T.J."/>
        </authorList>
    </citation>
    <scope>NUCLEOTIDE SEQUENCE</scope>
</reference>
<evidence type="ECO:0000313" key="1">
    <source>
        <dbReference type="EMBL" id="KKN82239.1"/>
    </source>
</evidence>